<keyword evidence="3" id="KW-0378">Hydrolase</keyword>
<dbReference type="Pfam" id="PF12706">
    <property type="entry name" value="Lactamase_B_2"/>
    <property type="match status" value="1"/>
</dbReference>
<accession>A0A1S8D578</accession>
<proteinExistence type="predicted"/>
<evidence type="ECO:0000313" key="2">
    <source>
        <dbReference type="EMBL" id="ONH82977.1"/>
    </source>
</evidence>
<evidence type="ECO:0000259" key="1">
    <source>
        <dbReference type="Pfam" id="PF12706"/>
    </source>
</evidence>
<dbReference type="EC" id="3.1.26.11" evidence="3"/>
<reference evidence="3 5" key="2">
    <citation type="submission" date="2018-06" db="EMBL/GenBank/DDBJ databases">
        <authorList>
            <consortium name="Pathogen Informatics"/>
            <person name="Doyle S."/>
        </authorList>
    </citation>
    <scope>NUCLEOTIDE SEQUENCE [LARGE SCALE GENOMIC DNA]</scope>
    <source>
        <strain evidence="3 5">NCTC13291</strain>
    </source>
</reference>
<sequence length="353" mass="38442">MRPALHAFLVNGRFGDPALYVELPFERRALVFDLGDLHVLSPRRLLRLEAALVTHAHMDHLIGFDTLLRHLVGREKRFALVGPEGIAARIGHKLQGYSWDLAGLYAAELAFEVTEVAGNPAAPAGGLPWRRTRFRLSTGFAPEPGEAGVAEDGTVLHLPRLEIQAALLSHHGAPCLGYLLREVSHVNLWRERLDALGLPTGPWLNGLKRAVQENAPDDHPIPILARGQGPRTLPSTLPLGLLRQAVTVTPGQRIGYCTDLGDTPENRETVARLAREADLLFLESAFAAEDAALAARRGHLTTRAAGEIARAARVRRLEPFHFSARYAGQEARMLAEAAEAFGRPLAPAETPEG</sequence>
<evidence type="ECO:0000313" key="3">
    <source>
        <dbReference type="EMBL" id="SUE38573.1"/>
    </source>
</evidence>
<dbReference type="Gene3D" id="3.60.15.10">
    <property type="entry name" value="Ribonuclease Z/Hydroxyacylglutathione hydrolase-like"/>
    <property type="match status" value="1"/>
</dbReference>
<dbReference type="AlphaFoldDB" id="A0A1S8D578"/>
<dbReference type="EMBL" id="UGVN01000001">
    <property type="protein sequence ID" value="SUE38573.1"/>
    <property type="molecule type" value="Genomic_DNA"/>
</dbReference>
<dbReference type="PANTHER" id="PTHR46018:SF7">
    <property type="entry name" value="RIBONUCLEASE Z"/>
    <property type="match status" value="1"/>
</dbReference>
<dbReference type="GeneID" id="99635747"/>
<gene>
    <name evidence="3" type="primary">rnz</name>
    <name evidence="2" type="ORF">APZ41_011740</name>
    <name evidence="3" type="ORF">NCTC13291_00725</name>
</gene>
<dbReference type="EMBL" id="LLWF02000035">
    <property type="protein sequence ID" value="ONH82977.1"/>
    <property type="molecule type" value="Genomic_DNA"/>
</dbReference>
<dbReference type="PANTHER" id="PTHR46018">
    <property type="entry name" value="ZINC PHOSPHODIESTERASE ELAC PROTEIN 1"/>
    <property type="match status" value="1"/>
</dbReference>
<dbReference type="NCBIfam" id="NF002558">
    <property type="entry name" value="PRK02126.1"/>
    <property type="match status" value="1"/>
</dbReference>
<evidence type="ECO:0000313" key="4">
    <source>
        <dbReference type="Proteomes" id="UP000054844"/>
    </source>
</evidence>
<dbReference type="InterPro" id="IPR036866">
    <property type="entry name" value="RibonucZ/Hydroxyglut_hydro"/>
</dbReference>
<organism evidence="2 4">
    <name type="scientific">Roseomonas mucosa</name>
    <dbReference type="NCBI Taxonomy" id="207340"/>
    <lineage>
        <taxon>Bacteria</taxon>
        <taxon>Pseudomonadati</taxon>
        <taxon>Pseudomonadota</taxon>
        <taxon>Alphaproteobacteria</taxon>
        <taxon>Acetobacterales</taxon>
        <taxon>Roseomonadaceae</taxon>
        <taxon>Roseomonas</taxon>
    </lineage>
</organism>
<dbReference type="SUPFAM" id="SSF56281">
    <property type="entry name" value="Metallo-hydrolase/oxidoreductase"/>
    <property type="match status" value="1"/>
</dbReference>
<name>A0A1S8D578_9PROT</name>
<dbReference type="InterPro" id="IPR001279">
    <property type="entry name" value="Metallo-B-lactamas"/>
</dbReference>
<dbReference type="Proteomes" id="UP000254919">
    <property type="component" value="Unassembled WGS sequence"/>
</dbReference>
<protein>
    <submittedName>
        <fullName evidence="3">Ribonuclease Z</fullName>
        <ecNumber evidence="3">3.1.26.11</ecNumber>
    </submittedName>
</protein>
<keyword evidence="4" id="KW-1185">Reference proteome</keyword>
<dbReference type="RefSeq" id="WP_019463276.1">
    <property type="nucleotide sequence ID" value="NZ_AP031462.1"/>
</dbReference>
<feature type="domain" description="Metallo-beta-lactamase" evidence="1">
    <location>
        <begin position="247"/>
        <end position="322"/>
    </location>
</feature>
<dbReference type="STRING" id="207340.APZ41_011740"/>
<dbReference type="Proteomes" id="UP000054844">
    <property type="component" value="Unassembled WGS sequence"/>
</dbReference>
<evidence type="ECO:0000313" key="5">
    <source>
        <dbReference type="Proteomes" id="UP000254919"/>
    </source>
</evidence>
<dbReference type="OrthoDB" id="9800940at2"/>
<dbReference type="GO" id="GO:0042781">
    <property type="term" value="F:3'-tRNA processing endoribonuclease activity"/>
    <property type="evidence" value="ECO:0007669"/>
    <property type="project" value="UniProtKB-EC"/>
</dbReference>
<reference evidence="2 4" key="1">
    <citation type="submission" date="2016-12" db="EMBL/GenBank/DDBJ databases">
        <title>Draft genome sequence of Roseomonas mucosa strain AU37, isolated from a peripheral intravenous catheter.</title>
        <authorList>
            <person name="Choudhury M.A."/>
            <person name="Sidjabat H.E."/>
            <person name="Wailan A.M."/>
            <person name="Zhang L."/>
            <person name="Marsh N.M."/>
            <person name="Rickard C.M."/>
            <person name="Davies M."/>
            <person name="Mcmillan D.J."/>
        </authorList>
    </citation>
    <scope>NUCLEOTIDE SEQUENCE [LARGE SCALE GENOMIC DNA]</scope>
    <source>
        <strain evidence="2 4">SAVE376</strain>
    </source>
</reference>